<organism evidence="2">
    <name type="scientific">viral metagenome</name>
    <dbReference type="NCBI Taxonomy" id="1070528"/>
    <lineage>
        <taxon>unclassified sequences</taxon>
        <taxon>metagenomes</taxon>
        <taxon>organismal metagenomes</taxon>
    </lineage>
</organism>
<reference evidence="2" key="1">
    <citation type="journal article" date="2020" name="Nature">
        <title>Giant virus diversity and host interactions through global metagenomics.</title>
        <authorList>
            <person name="Schulz F."/>
            <person name="Roux S."/>
            <person name="Paez-Espino D."/>
            <person name="Jungbluth S."/>
            <person name="Walsh D.A."/>
            <person name="Denef V.J."/>
            <person name="McMahon K.D."/>
            <person name="Konstantinidis K.T."/>
            <person name="Eloe-Fadrosh E.A."/>
            <person name="Kyrpides N.C."/>
            <person name="Woyke T."/>
        </authorList>
    </citation>
    <scope>NUCLEOTIDE SEQUENCE</scope>
    <source>
        <strain evidence="2">GVMAG-M-3300023184-191</strain>
    </source>
</reference>
<dbReference type="EMBL" id="MN740101">
    <property type="protein sequence ID" value="QHT87763.1"/>
    <property type="molecule type" value="Genomic_DNA"/>
</dbReference>
<evidence type="ECO:0000313" key="2">
    <source>
        <dbReference type="EMBL" id="QHT87763.1"/>
    </source>
</evidence>
<sequence>MMFQAVRNERRRGLVVGSLDFDPEDPKFKSEPETAKKNQKNGRNSPQQILRGECKKKHKRWDNPRQ</sequence>
<proteinExistence type="predicted"/>
<dbReference type="AlphaFoldDB" id="A0A6C0I6L2"/>
<evidence type="ECO:0000256" key="1">
    <source>
        <dbReference type="SAM" id="MobiDB-lite"/>
    </source>
</evidence>
<feature type="compositionally biased region" description="Basic and acidic residues" evidence="1">
    <location>
        <begin position="24"/>
        <end position="36"/>
    </location>
</feature>
<name>A0A6C0I6L2_9ZZZZ</name>
<accession>A0A6C0I6L2</accession>
<protein>
    <submittedName>
        <fullName evidence="2">Uncharacterized protein</fullName>
    </submittedName>
</protein>
<feature type="region of interest" description="Disordered" evidence="1">
    <location>
        <begin position="1"/>
        <end position="66"/>
    </location>
</feature>